<dbReference type="Pfam" id="PF09454">
    <property type="entry name" value="Vps23_core"/>
    <property type="match status" value="1"/>
</dbReference>
<comment type="caution">
    <text evidence="7">The sequence shown here is derived from an EMBL/GenBank/DDBJ whole genome shotgun (WGS) entry which is preliminary data.</text>
</comment>
<comment type="subcellular location">
    <subcellularLocation>
        <location evidence="1">Endosome</location>
    </subcellularLocation>
</comment>
<protein>
    <recommendedName>
        <fullName evidence="6">SB domain-containing protein</fullName>
    </recommendedName>
</protein>
<evidence type="ECO:0000256" key="4">
    <source>
        <dbReference type="ARBA" id="ARBA00022927"/>
    </source>
</evidence>
<keyword evidence="3" id="KW-0967">Endosome</keyword>
<dbReference type="GO" id="GO:0015031">
    <property type="term" value="P:protein transport"/>
    <property type="evidence" value="ECO:0007669"/>
    <property type="project" value="UniProtKB-UniRule"/>
</dbReference>
<evidence type="ECO:0000259" key="6">
    <source>
        <dbReference type="PROSITE" id="PS51312"/>
    </source>
</evidence>
<feature type="domain" description="SB" evidence="6">
    <location>
        <begin position="19"/>
        <end position="87"/>
    </location>
</feature>
<dbReference type="InterPro" id="IPR017916">
    <property type="entry name" value="SB_dom"/>
</dbReference>
<dbReference type="Gene3D" id="6.10.140.820">
    <property type="match status" value="1"/>
</dbReference>
<reference evidence="7 8" key="1">
    <citation type="journal article" date="2018" name="PLoS Genet.">
        <title>Population sequencing reveals clonal diversity and ancestral inbreeding in the grapevine cultivar Chardonnay.</title>
        <authorList>
            <person name="Roach M.J."/>
            <person name="Johnson D.L."/>
            <person name="Bohlmann J."/>
            <person name="van Vuuren H.J."/>
            <person name="Jones S.J."/>
            <person name="Pretorius I.S."/>
            <person name="Schmidt S.A."/>
            <person name="Borneman A.R."/>
        </authorList>
    </citation>
    <scope>NUCLEOTIDE SEQUENCE [LARGE SCALE GENOMIC DNA]</scope>
    <source>
        <strain evidence="8">cv. Chardonnay</strain>
        <tissue evidence="7">Leaf</tissue>
    </source>
</reference>
<organism evidence="7 8">
    <name type="scientific">Vitis vinifera</name>
    <name type="common">Grape</name>
    <dbReference type="NCBI Taxonomy" id="29760"/>
    <lineage>
        <taxon>Eukaryota</taxon>
        <taxon>Viridiplantae</taxon>
        <taxon>Streptophyta</taxon>
        <taxon>Embryophyta</taxon>
        <taxon>Tracheophyta</taxon>
        <taxon>Spermatophyta</taxon>
        <taxon>Magnoliopsida</taxon>
        <taxon>eudicotyledons</taxon>
        <taxon>Gunneridae</taxon>
        <taxon>Pentapetalae</taxon>
        <taxon>rosids</taxon>
        <taxon>Vitales</taxon>
        <taxon>Vitaceae</taxon>
        <taxon>Viteae</taxon>
        <taxon>Vitis</taxon>
    </lineage>
</organism>
<gene>
    <name evidence="7" type="ORF">CK203_071888</name>
</gene>
<dbReference type="PANTHER" id="PTHR23306">
    <property type="entry name" value="TUMOR SUSCEPTIBILITY GENE 101 PROTEIN-RELATED"/>
    <property type="match status" value="1"/>
</dbReference>
<dbReference type="Proteomes" id="UP000288805">
    <property type="component" value="Unassembled WGS sequence"/>
</dbReference>
<dbReference type="InterPro" id="IPR037202">
    <property type="entry name" value="ESCRT_assembly_dom"/>
</dbReference>
<keyword evidence="2 5" id="KW-0813">Transport</keyword>
<evidence type="ECO:0000256" key="3">
    <source>
        <dbReference type="ARBA" id="ARBA00022753"/>
    </source>
</evidence>
<accession>A0A438F4D6</accession>
<evidence type="ECO:0000256" key="5">
    <source>
        <dbReference type="PROSITE-ProRule" id="PRU00644"/>
    </source>
</evidence>
<dbReference type="PANTHER" id="PTHR23306:SF21">
    <property type="entry name" value="UBIQUITIN-CONJUGATING ENZYME_RWD-LIKE PROTEIN"/>
    <property type="match status" value="1"/>
</dbReference>
<evidence type="ECO:0000313" key="7">
    <source>
        <dbReference type="EMBL" id="RVW54756.1"/>
    </source>
</evidence>
<sequence>MLWLLPGEDRMEDVIEAADEKSELVLDQLAGDKAMEDLMYELDKAVEQGVVTLQAYIKEVRITAREQFFNRAMLLKLKGPTYSIGFIELKG</sequence>
<evidence type="ECO:0000313" key="8">
    <source>
        <dbReference type="Proteomes" id="UP000288805"/>
    </source>
</evidence>
<dbReference type="InterPro" id="IPR052070">
    <property type="entry name" value="ESCRT-I_UEV_domain"/>
</dbReference>
<evidence type="ECO:0000256" key="2">
    <source>
        <dbReference type="ARBA" id="ARBA00022448"/>
    </source>
</evidence>
<dbReference type="SUPFAM" id="SSF140111">
    <property type="entry name" value="Endosomal sorting complex assembly domain"/>
    <property type="match status" value="1"/>
</dbReference>
<evidence type="ECO:0000256" key="1">
    <source>
        <dbReference type="ARBA" id="ARBA00004177"/>
    </source>
</evidence>
<name>A0A438F4D6_VITVI</name>
<dbReference type="EMBL" id="QGNW01001125">
    <property type="protein sequence ID" value="RVW54756.1"/>
    <property type="molecule type" value="Genomic_DNA"/>
</dbReference>
<dbReference type="AlphaFoldDB" id="A0A438F4D6"/>
<dbReference type="PROSITE" id="PS51312">
    <property type="entry name" value="SB"/>
    <property type="match status" value="1"/>
</dbReference>
<proteinExistence type="predicted"/>
<keyword evidence="4 5" id="KW-0653">Protein transport</keyword>
<dbReference type="GO" id="GO:0005768">
    <property type="term" value="C:endosome"/>
    <property type="evidence" value="ECO:0007669"/>
    <property type="project" value="UniProtKB-SubCell"/>
</dbReference>